<reference evidence="1" key="1">
    <citation type="journal article" date="2020" name="Fungal Divers.">
        <title>Resolving the Mortierellaceae phylogeny through synthesis of multi-gene phylogenetics and phylogenomics.</title>
        <authorList>
            <person name="Vandepol N."/>
            <person name="Liber J."/>
            <person name="Desiro A."/>
            <person name="Na H."/>
            <person name="Kennedy M."/>
            <person name="Barry K."/>
            <person name="Grigoriev I.V."/>
            <person name="Miller A.N."/>
            <person name="O'Donnell K."/>
            <person name="Stajich J.E."/>
            <person name="Bonito G."/>
        </authorList>
    </citation>
    <scope>NUCLEOTIDE SEQUENCE</scope>
    <source>
        <strain evidence="1">NRRL 28262</strain>
    </source>
</reference>
<evidence type="ECO:0000313" key="2">
    <source>
        <dbReference type="Proteomes" id="UP001194580"/>
    </source>
</evidence>
<proteinExistence type="predicted"/>
<gene>
    <name evidence="1" type="ORF">BGZ95_011039</name>
</gene>
<organism evidence="1 2">
    <name type="scientific">Linnemannia exigua</name>
    <dbReference type="NCBI Taxonomy" id="604196"/>
    <lineage>
        <taxon>Eukaryota</taxon>
        <taxon>Fungi</taxon>
        <taxon>Fungi incertae sedis</taxon>
        <taxon>Mucoromycota</taxon>
        <taxon>Mortierellomycotina</taxon>
        <taxon>Mortierellomycetes</taxon>
        <taxon>Mortierellales</taxon>
        <taxon>Mortierellaceae</taxon>
        <taxon>Linnemannia</taxon>
    </lineage>
</organism>
<dbReference type="EMBL" id="JAAAIL010000793">
    <property type="protein sequence ID" value="KAG0273142.1"/>
    <property type="molecule type" value="Genomic_DNA"/>
</dbReference>
<protein>
    <recommendedName>
        <fullName evidence="3">F-box domain-containing protein</fullName>
    </recommendedName>
</protein>
<evidence type="ECO:0000313" key="1">
    <source>
        <dbReference type="EMBL" id="KAG0273142.1"/>
    </source>
</evidence>
<evidence type="ECO:0008006" key="3">
    <source>
        <dbReference type="Google" id="ProtNLM"/>
    </source>
</evidence>
<sequence length="854" mass="97096">MDIITRLPLECLERILESLHQREDLASLASLLRVNKYVAKVTLPYLYTEPYRPSLHGSKRNVGSSAPQDPAIFAGKLTPMLLSHSIAKLSSSPSSSQLPKALLLSFNVGSSGHNNSPLDYFAHIRDLCLERWAIGPHRTSIYVSSPFTSPEVMAYIQTDEFKSLCHMDRLYPQYVRRFHPETQLLLQYFRVILIREANWALASPILGQLRTLTVPVADIGRYLSVVEQLASLEHVWFRMDEVFDYESTSGRGENWSIIGTTPQGIEFTRKCKERKDAVMKDVIRFVKEHCRHFPAGTLKTARFSDAGLWPWVQQTFPEETQFEIFRSLPPLYRPVKLMPLNWLHFMVYPLTTDLGCVKEIEHRKTVSDSFERLRENRQFLQNCRSLTALTIPSLGQGSFAWAVQEKRDLHALNTNNTSNEQGCEQGQRTFATLLSNSSGLPAYLQHGLVPLEIVEIREFKEPFTDEVDDIAFAFSQTLKHLKADASSFAVAQQQQHTSPLQPRSIYFGRGWVHLPVLSQLSLNAKNARLIIDRQLLVHCPNVEYVTLTDETHQYRCQDLLEKQLCVPASLAQLKMMSLVGWPALTFHPDTLHTTPNITHLKILTYPRNDACYIPPIEELNRSYGLTSSSPSSSATLNNGAGAGAGAGAGILEALPETTAIIRPHWSWDWHLPQLNSLKLTSEFAYRFQFRMLRGCPALDVLDLDIATLEGEHPRFLNTSDFHLPVTGTVDNEQRRQLRIIAPHLRTLRLKGRWMFTNQFLWLLLTQTFPSLAYLTEAGWGGGVTVAGLIRCIRASPNRHKLMQVEMMTLPEIVYSEQRRALGMVTEMEADESKRLPVTLYFTEMQYALLVDPEV</sequence>
<accession>A0AAD4DAN0</accession>
<comment type="caution">
    <text evidence="1">The sequence shown here is derived from an EMBL/GenBank/DDBJ whole genome shotgun (WGS) entry which is preliminary data.</text>
</comment>
<name>A0AAD4DAN0_9FUNG</name>
<keyword evidence="2" id="KW-1185">Reference proteome</keyword>
<dbReference type="AlphaFoldDB" id="A0AAD4DAN0"/>
<dbReference type="Proteomes" id="UP001194580">
    <property type="component" value="Unassembled WGS sequence"/>
</dbReference>